<name>A0A6A6WWK4_9PLEO</name>
<dbReference type="InterPro" id="IPR036318">
    <property type="entry name" value="FAD-bd_PCMH-like_sf"/>
</dbReference>
<evidence type="ECO:0000256" key="1">
    <source>
        <dbReference type="ARBA" id="ARBA00005466"/>
    </source>
</evidence>
<dbReference type="GO" id="GO:0071949">
    <property type="term" value="F:FAD binding"/>
    <property type="evidence" value="ECO:0007669"/>
    <property type="project" value="InterPro"/>
</dbReference>
<dbReference type="AlphaFoldDB" id="A0A6A6WWK4"/>
<feature type="signal peptide" evidence="5">
    <location>
        <begin position="1"/>
        <end position="22"/>
    </location>
</feature>
<evidence type="ECO:0000256" key="3">
    <source>
        <dbReference type="ARBA" id="ARBA00022827"/>
    </source>
</evidence>
<reference evidence="7" key="1">
    <citation type="journal article" date="2020" name="Stud. Mycol.">
        <title>101 Dothideomycetes genomes: a test case for predicting lifestyles and emergence of pathogens.</title>
        <authorList>
            <person name="Haridas S."/>
            <person name="Albert R."/>
            <person name="Binder M."/>
            <person name="Bloem J."/>
            <person name="Labutti K."/>
            <person name="Salamov A."/>
            <person name="Andreopoulos B."/>
            <person name="Baker S."/>
            <person name="Barry K."/>
            <person name="Bills G."/>
            <person name="Bluhm B."/>
            <person name="Cannon C."/>
            <person name="Castanera R."/>
            <person name="Culley D."/>
            <person name="Daum C."/>
            <person name="Ezra D."/>
            <person name="Gonzalez J."/>
            <person name="Henrissat B."/>
            <person name="Kuo A."/>
            <person name="Liang C."/>
            <person name="Lipzen A."/>
            <person name="Lutzoni F."/>
            <person name="Magnuson J."/>
            <person name="Mondo S."/>
            <person name="Nolan M."/>
            <person name="Ohm R."/>
            <person name="Pangilinan J."/>
            <person name="Park H.-J."/>
            <person name="Ramirez L."/>
            <person name="Alfaro M."/>
            <person name="Sun H."/>
            <person name="Tritt A."/>
            <person name="Yoshinaga Y."/>
            <person name="Zwiers L.-H."/>
            <person name="Turgeon B."/>
            <person name="Goodwin S."/>
            <person name="Spatafora J."/>
            <person name="Crous P."/>
            <person name="Grigoriev I."/>
        </authorList>
    </citation>
    <scope>NUCLEOTIDE SEQUENCE</scope>
    <source>
        <strain evidence="7">CBS 109.77</strain>
    </source>
</reference>
<dbReference type="OrthoDB" id="2151789at2759"/>
<dbReference type="InterPro" id="IPR016169">
    <property type="entry name" value="FAD-bd_PCMH_sub2"/>
</dbReference>
<keyword evidence="4" id="KW-0560">Oxidoreductase</keyword>
<keyword evidence="5" id="KW-0732">Signal</keyword>
<dbReference type="Pfam" id="PF01565">
    <property type="entry name" value="FAD_binding_4"/>
    <property type="match status" value="1"/>
</dbReference>
<dbReference type="InterPro" id="IPR006094">
    <property type="entry name" value="Oxid_FAD_bind_N"/>
</dbReference>
<keyword evidence="2" id="KW-0285">Flavoprotein</keyword>
<evidence type="ECO:0000256" key="4">
    <source>
        <dbReference type="ARBA" id="ARBA00023002"/>
    </source>
</evidence>
<keyword evidence="3" id="KW-0274">FAD</keyword>
<evidence type="ECO:0000313" key="7">
    <source>
        <dbReference type="EMBL" id="KAF2788462.1"/>
    </source>
</evidence>
<dbReference type="SUPFAM" id="SSF56176">
    <property type="entry name" value="FAD-binding/transporter-associated domain-like"/>
    <property type="match status" value="1"/>
</dbReference>
<gene>
    <name evidence="7" type="ORF">K505DRAFT_286073</name>
</gene>
<keyword evidence="8" id="KW-1185">Reference proteome</keyword>
<comment type="similarity">
    <text evidence="1">Belongs to the oxygen-dependent FAD-linked oxidoreductase family.</text>
</comment>
<proteinExistence type="inferred from homology"/>
<sequence length="494" mass="53318">MAIVDFSVSFCLLVFLLGLTRATDLNETAQGACEDLKNIRGGATILPSTAGYLELSTENWSSTAWATPICIFQPSHASDLKQAVGILVKSKVSFAIRSGGHSPSPLAANSNDGVLIDLSGLNQTFYDAASQVVTIGAGLRWQDVYHYLDQFKVTVVGGRVLDVGVGGLLLGSGLSYLSDLYGMACDNVVNYEVILADGSIVNANASSHTDLFWGLKGGANNFGIVASFTLRTYPIHQVWGGIKSYSTDDVPALLEALMKYQSSPNKDPYANLMLQPFANNRSIGAVLNLVYLKPEVSPAAFQPFYSIPTTSDSTKLQTLTEMMSGQMVPGISRWDWFATSFKPTSALYKKIWSIATSTPELLKIQDIMSGTLVLGFQPISSSLVEAGVARGGNALGLSRVNQTWLVLDVGWSNAKDDFSAHSATGSILNKIVSETKSSGKALPYIFMNDASWDQKVIESYGHVQVTKLKLARQRYDPSLVFTRLVRGGFKLPES</sequence>
<dbReference type="PANTHER" id="PTHR42973:SF53">
    <property type="entry name" value="FAD-BINDING PCMH-TYPE DOMAIN-CONTAINING PROTEIN-RELATED"/>
    <property type="match status" value="1"/>
</dbReference>
<evidence type="ECO:0000256" key="5">
    <source>
        <dbReference type="SAM" id="SignalP"/>
    </source>
</evidence>
<evidence type="ECO:0000313" key="8">
    <source>
        <dbReference type="Proteomes" id="UP000799757"/>
    </source>
</evidence>
<organism evidence="7 8">
    <name type="scientific">Melanomma pulvis-pyrius CBS 109.77</name>
    <dbReference type="NCBI Taxonomy" id="1314802"/>
    <lineage>
        <taxon>Eukaryota</taxon>
        <taxon>Fungi</taxon>
        <taxon>Dikarya</taxon>
        <taxon>Ascomycota</taxon>
        <taxon>Pezizomycotina</taxon>
        <taxon>Dothideomycetes</taxon>
        <taxon>Pleosporomycetidae</taxon>
        <taxon>Pleosporales</taxon>
        <taxon>Melanommataceae</taxon>
        <taxon>Melanomma</taxon>
    </lineage>
</organism>
<feature type="chain" id="PRO_5025389266" evidence="5">
    <location>
        <begin position="23"/>
        <end position="494"/>
    </location>
</feature>
<dbReference type="GO" id="GO:0016491">
    <property type="term" value="F:oxidoreductase activity"/>
    <property type="evidence" value="ECO:0007669"/>
    <property type="project" value="UniProtKB-KW"/>
</dbReference>
<protein>
    <submittedName>
        <fullName evidence="7">Putative FAD-binding oxidoreductase</fullName>
    </submittedName>
</protein>
<feature type="domain" description="FAD-binding PCMH-type" evidence="6">
    <location>
        <begin position="64"/>
        <end position="235"/>
    </location>
</feature>
<accession>A0A6A6WWK4</accession>
<dbReference type="PANTHER" id="PTHR42973">
    <property type="entry name" value="BINDING OXIDOREDUCTASE, PUTATIVE (AFU_ORTHOLOGUE AFUA_1G17690)-RELATED"/>
    <property type="match status" value="1"/>
</dbReference>
<dbReference type="Proteomes" id="UP000799757">
    <property type="component" value="Unassembled WGS sequence"/>
</dbReference>
<dbReference type="Gene3D" id="3.30.465.10">
    <property type="match status" value="1"/>
</dbReference>
<dbReference type="InterPro" id="IPR050416">
    <property type="entry name" value="FAD-linked_Oxidoreductase"/>
</dbReference>
<dbReference type="InterPro" id="IPR016166">
    <property type="entry name" value="FAD-bd_PCMH"/>
</dbReference>
<dbReference type="PROSITE" id="PS51387">
    <property type="entry name" value="FAD_PCMH"/>
    <property type="match status" value="1"/>
</dbReference>
<evidence type="ECO:0000256" key="2">
    <source>
        <dbReference type="ARBA" id="ARBA00022630"/>
    </source>
</evidence>
<dbReference type="EMBL" id="MU002213">
    <property type="protein sequence ID" value="KAF2788462.1"/>
    <property type="molecule type" value="Genomic_DNA"/>
</dbReference>
<evidence type="ECO:0000259" key="6">
    <source>
        <dbReference type="PROSITE" id="PS51387"/>
    </source>
</evidence>